<name>A0ABY5ZPF1_9BACT</name>
<proteinExistence type="predicted"/>
<evidence type="ECO:0000313" key="5">
    <source>
        <dbReference type="Proteomes" id="UP001060414"/>
    </source>
</evidence>
<dbReference type="InterPro" id="IPR052553">
    <property type="entry name" value="CbiG_hydrolase"/>
</dbReference>
<accession>A0ABY5ZPF1</accession>
<dbReference type="Pfam" id="PF11760">
    <property type="entry name" value="CbiG_N"/>
    <property type="match status" value="1"/>
</dbReference>
<dbReference type="Proteomes" id="UP001060414">
    <property type="component" value="Chromosome"/>
</dbReference>
<dbReference type="Pfam" id="PF11761">
    <property type="entry name" value="CbiG_mid"/>
    <property type="match status" value="1"/>
</dbReference>
<dbReference type="Gene3D" id="3.30.420.180">
    <property type="entry name" value="CobE/GbiG C-terminal domain"/>
    <property type="match status" value="1"/>
</dbReference>
<dbReference type="InterPro" id="IPR021745">
    <property type="entry name" value="CbiG_mid"/>
</dbReference>
<feature type="domain" description="Cobalamin synthesis G N-terminal" evidence="2">
    <location>
        <begin position="48"/>
        <end position="128"/>
    </location>
</feature>
<organism evidence="4 5">
    <name type="scientific">Geoalkalibacter halelectricus</name>
    <dbReference type="NCBI Taxonomy" id="2847045"/>
    <lineage>
        <taxon>Bacteria</taxon>
        <taxon>Pseudomonadati</taxon>
        <taxon>Thermodesulfobacteriota</taxon>
        <taxon>Desulfuromonadia</taxon>
        <taxon>Desulfuromonadales</taxon>
        <taxon>Geoalkalibacteraceae</taxon>
        <taxon>Geoalkalibacter</taxon>
    </lineage>
</organism>
<dbReference type="SUPFAM" id="SSF159672">
    <property type="entry name" value="CbiG N-terminal domain-like"/>
    <property type="match status" value="1"/>
</dbReference>
<evidence type="ECO:0000259" key="3">
    <source>
        <dbReference type="Pfam" id="PF11761"/>
    </source>
</evidence>
<dbReference type="RefSeq" id="WP_260749070.1">
    <property type="nucleotide sequence ID" value="NZ_CP092109.1"/>
</dbReference>
<dbReference type="InterPro" id="IPR002750">
    <property type="entry name" value="CobE/GbiG_C"/>
</dbReference>
<dbReference type="SUPFAM" id="SSF159664">
    <property type="entry name" value="CobE/GbiG C-terminal domain-like"/>
    <property type="match status" value="1"/>
</dbReference>
<dbReference type="Gene3D" id="3.40.50.11220">
    <property type="match status" value="1"/>
</dbReference>
<feature type="domain" description="CobE/GbiG C-terminal" evidence="1">
    <location>
        <begin position="226"/>
        <end position="344"/>
    </location>
</feature>
<dbReference type="Pfam" id="PF01890">
    <property type="entry name" value="CbiG_C"/>
    <property type="match status" value="1"/>
</dbReference>
<gene>
    <name evidence="4" type="ORF">L9S41_04735</name>
</gene>
<keyword evidence="5" id="KW-1185">Reference proteome</keyword>
<dbReference type="InterPro" id="IPR021744">
    <property type="entry name" value="CbiG_N"/>
</dbReference>
<dbReference type="InterPro" id="IPR036518">
    <property type="entry name" value="CobE/GbiG_C_sf"/>
</dbReference>
<dbReference type="PANTHER" id="PTHR37477">
    <property type="entry name" value="COBALT-PRECORRIN-5A HYDROLASE"/>
    <property type="match status" value="1"/>
</dbReference>
<sequence>MISIVAITPGGAELARRLHRELPHSAVFVPARLAQGGDQAFHQPLAQVLPELFAQARGLVCIMASGIVVRVLAPHLRGKGQDPAVVVMDEAGRFAISLLSGHLGGANDLARQAAAAVGAQAVITTATDVNGLMAWDDVARREQLAIEPLRNIRRLNSLLLERQNIALVDRRHRVNHYFLPQSNVSLVANFAEAMQSRFAGRVFVTHRLLGEMQEREDLLLLRPRDLVVGIGCNRGTSAEEIEEVMRTEFAAAFLAPSSIAVVASIEDKGDEEGLIRFAENLGVPLRLFSADELNRWDAPSGPSPHARDAVGAHGVCEPAALAAGNARTLLIKKKKRGNVTLAVAEVG</sequence>
<dbReference type="EMBL" id="CP092109">
    <property type="protein sequence ID" value="UWZ80709.1"/>
    <property type="molecule type" value="Genomic_DNA"/>
</dbReference>
<dbReference type="InterPro" id="IPR038029">
    <property type="entry name" value="GbiG_N_sf"/>
</dbReference>
<reference evidence="4" key="1">
    <citation type="journal article" date="2022" name="Environ. Microbiol.">
        <title>Geoalkalibacter halelectricus SAP #1 sp. nov. possessing extracellular electron transfer and mineral#reducing capabilities from a haloalkaline environment.</title>
        <authorList>
            <person name="Yadav S."/>
            <person name="Singh R."/>
            <person name="Sundharam S.S."/>
            <person name="Chaudhary S."/>
            <person name="Krishnamurthi S."/>
            <person name="Patil S.A."/>
        </authorList>
    </citation>
    <scope>NUCLEOTIDE SEQUENCE</scope>
    <source>
        <strain evidence="4">SAP-1</strain>
    </source>
</reference>
<evidence type="ECO:0000259" key="1">
    <source>
        <dbReference type="Pfam" id="PF01890"/>
    </source>
</evidence>
<feature type="domain" description="Cobalamin biosynthesis central region" evidence="3">
    <location>
        <begin position="134"/>
        <end position="223"/>
    </location>
</feature>
<protein>
    <submittedName>
        <fullName evidence="4">Cobalamin biosynthesis protein</fullName>
    </submittedName>
</protein>
<evidence type="ECO:0000259" key="2">
    <source>
        <dbReference type="Pfam" id="PF11760"/>
    </source>
</evidence>
<evidence type="ECO:0000313" key="4">
    <source>
        <dbReference type="EMBL" id="UWZ80709.1"/>
    </source>
</evidence>
<dbReference type="PANTHER" id="PTHR37477:SF1">
    <property type="entry name" value="COBALT-PRECORRIN-5A HYDROLASE"/>
    <property type="match status" value="1"/>
</dbReference>